<dbReference type="PANTHER" id="PTHR43330:SF27">
    <property type="entry name" value="METHIONINE AMINOPEPTIDASE"/>
    <property type="match status" value="1"/>
</dbReference>
<dbReference type="PANTHER" id="PTHR43330">
    <property type="entry name" value="METHIONINE AMINOPEPTIDASE"/>
    <property type="match status" value="1"/>
</dbReference>
<gene>
    <name evidence="2" type="ORF">LCGC14_2539960</name>
</gene>
<organism evidence="2">
    <name type="scientific">marine sediment metagenome</name>
    <dbReference type="NCBI Taxonomy" id="412755"/>
    <lineage>
        <taxon>unclassified sequences</taxon>
        <taxon>metagenomes</taxon>
        <taxon>ecological metagenomes</taxon>
    </lineage>
</organism>
<dbReference type="EMBL" id="LAZR01041428">
    <property type="protein sequence ID" value="KKL12017.1"/>
    <property type="molecule type" value="Genomic_DNA"/>
</dbReference>
<sequence length="115" mass="12519">MALVKTPEQVDKLRTSGALLARCLDMLVINAKPGVSGKQLDSLAEEFIKDHHATPAFKGYAIRPDLPKFPGSICFSRNHVVVHGIPHENDVIEEGDIITIDSGLSLEGWFADAAR</sequence>
<accession>A0A0F9BDS6</accession>
<reference evidence="2" key="1">
    <citation type="journal article" date="2015" name="Nature">
        <title>Complex archaea that bridge the gap between prokaryotes and eukaryotes.</title>
        <authorList>
            <person name="Spang A."/>
            <person name="Saw J.H."/>
            <person name="Jorgensen S.L."/>
            <person name="Zaremba-Niedzwiedzka K."/>
            <person name="Martijn J."/>
            <person name="Lind A.E."/>
            <person name="van Eijk R."/>
            <person name="Schleper C."/>
            <person name="Guy L."/>
            <person name="Ettema T.J."/>
        </authorList>
    </citation>
    <scope>NUCLEOTIDE SEQUENCE</scope>
</reference>
<protein>
    <recommendedName>
        <fullName evidence="1">Peptidase M24 domain-containing protein</fullName>
    </recommendedName>
</protein>
<feature type="non-terminal residue" evidence="2">
    <location>
        <position position="115"/>
    </location>
</feature>
<dbReference type="GO" id="GO:0070006">
    <property type="term" value="F:metalloaminopeptidase activity"/>
    <property type="evidence" value="ECO:0007669"/>
    <property type="project" value="TreeGrafter"/>
</dbReference>
<dbReference type="GO" id="GO:0005829">
    <property type="term" value="C:cytosol"/>
    <property type="evidence" value="ECO:0007669"/>
    <property type="project" value="TreeGrafter"/>
</dbReference>
<feature type="domain" description="Peptidase M24" evidence="1">
    <location>
        <begin position="12"/>
        <end position="115"/>
    </location>
</feature>
<dbReference type="AlphaFoldDB" id="A0A0F9BDS6"/>
<dbReference type="SUPFAM" id="SSF55920">
    <property type="entry name" value="Creatinase/aminopeptidase"/>
    <property type="match status" value="1"/>
</dbReference>
<dbReference type="InterPro" id="IPR000994">
    <property type="entry name" value="Pept_M24"/>
</dbReference>
<name>A0A0F9BDS6_9ZZZZ</name>
<evidence type="ECO:0000259" key="1">
    <source>
        <dbReference type="Pfam" id="PF00557"/>
    </source>
</evidence>
<dbReference type="PRINTS" id="PR00599">
    <property type="entry name" value="MAPEPTIDASE"/>
</dbReference>
<dbReference type="InterPro" id="IPR001714">
    <property type="entry name" value="Pept_M24_MAP"/>
</dbReference>
<evidence type="ECO:0000313" key="2">
    <source>
        <dbReference type="EMBL" id="KKL12017.1"/>
    </source>
</evidence>
<dbReference type="Pfam" id="PF00557">
    <property type="entry name" value="Peptidase_M24"/>
    <property type="match status" value="1"/>
</dbReference>
<comment type="caution">
    <text evidence="2">The sequence shown here is derived from an EMBL/GenBank/DDBJ whole genome shotgun (WGS) entry which is preliminary data.</text>
</comment>
<proteinExistence type="predicted"/>
<dbReference type="InterPro" id="IPR036005">
    <property type="entry name" value="Creatinase/aminopeptidase-like"/>
</dbReference>
<dbReference type="Gene3D" id="3.90.230.10">
    <property type="entry name" value="Creatinase/methionine aminopeptidase superfamily"/>
    <property type="match status" value="1"/>
</dbReference>